<organism evidence="1">
    <name type="scientific">marine sediment metagenome</name>
    <dbReference type="NCBI Taxonomy" id="412755"/>
    <lineage>
        <taxon>unclassified sequences</taxon>
        <taxon>metagenomes</taxon>
        <taxon>ecological metagenomes</taxon>
    </lineage>
</organism>
<proteinExistence type="predicted"/>
<protein>
    <submittedName>
        <fullName evidence="1">Uncharacterized protein</fullName>
    </submittedName>
</protein>
<reference evidence="1" key="1">
    <citation type="journal article" date="2015" name="Nature">
        <title>Complex archaea that bridge the gap between prokaryotes and eukaryotes.</title>
        <authorList>
            <person name="Spang A."/>
            <person name="Saw J.H."/>
            <person name="Jorgensen S.L."/>
            <person name="Zaremba-Niedzwiedzka K."/>
            <person name="Martijn J."/>
            <person name="Lind A.E."/>
            <person name="van Eijk R."/>
            <person name="Schleper C."/>
            <person name="Guy L."/>
            <person name="Ettema T.J."/>
        </authorList>
    </citation>
    <scope>NUCLEOTIDE SEQUENCE</scope>
</reference>
<dbReference type="EMBL" id="LAZR01037057">
    <property type="protein sequence ID" value="KKL23214.1"/>
    <property type="molecule type" value="Genomic_DNA"/>
</dbReference>
<feature type="non-terminal residue" evidence="1">
    <location>
        <position position="1"/>
    </location>
</feature>
<accession>A0A0F9BMX4</accession>
<comment type="caution">
    <text evidence="1">The sequence shown here is derived from an EMBL/GenBank/DDBJ whole genome shotgun (WGS) entry which is preliminary data.</text>
</comment>
<evidence type="ECO:0000313" key="1">
    <source>
        <dbReference type="EMBL" id="KKL23214.1"/>
    </source>
</evidence>
<sequence length="36" mass="3854">GDGTVGGYYSVMAILSNAKEAPVTEAERGVKDWIRI</sequence>
<dbReference type="AlphaFoldDB" id="A0A0F9BMX4"/>
<name>A0A0F9BMX4_9ZZZZ</name>
<gene>
    <name evidence="1" type="ORF">LCGC14_2427630</name>
</gene>